<accession>A0A512API0</accession>
<gene>
    <name evidence="3" type="ORF">NSE01_34420</name>
</gene>
<sequence length="383" mass="40371">MIPSRSAMAKYTRLALAALAFAATGLAVPAPAAAQSVVEFGASYTADVLTAASGSPVRGTDLVGRADAWLDFKGPVVGLDALSAHLDLIAVHGPDFSGNRIGAYQTVSSLEADTLPHVYEAWAQWKPNDFVSAKAGLIDLNAEFDIQNTGAIFVNSAFGIGPDISQSGLAGPSIFPMTSSAFVLRLQYGRKALALGAFDAVAGARDDPRKAAVRFPGTTGALLIAETRLPIGTWLLQAGGWHYTTRFDALDPAKPPAVSRGAYAMLEGALTRKLSAWIRFGIADARANPVAAYLGGGAVATLGNWRVGVAAAHARLGEAAQQTLFAPERARLGETVLEFTAQRQLAPWLNIQPDLQYVIHPGWDHTARNTLVLGMRFSLAIPE</sequence>
<dbReference type="PANTHER" id="PTHR37944">
    <property type="entry name" value="PORIN B"/>
    <property type="match status" value="1"/>
</dbReference>
<dbReference type="GO" id="GO:0015288">
    <property type="term" value="F:porin activity"/>
    <property type="evidence" value="ECO:0007669"/>
    <property type="project" value="InterPro"/>
</dbReference>
<dbReference type="Pfam" id="PF04966">
    <property type="entry name" value="OprB"/>
    <property type="match status" value="1"/>
</dbReference>
<feature type="signal peptide" evidence="2">
    <location>
        <begin position="1"/>
        <end position="34"/>
    </location>
</feature>
<comment type="similarity">
    <text evidence="1 2">Belongs to the OprB family.</text>
</comment>
<dbReference type="Proteomes" id="UP000321464">
    <property type="component" value="Unassembled WGS sequence"/>
</dbReference>
<name>A0A512API0_9SPHN</name>
<dbReference type="InterPro" id="IPR052932">
    <property type="entry name" value="OprB_Porin"/>
</dbReference>
<evidence type="ECO:0000256" key="2">
    <source>
        <dbReference type="RuleBase" id="RU363072"/>
    </source>
</evidence>
<dbReference type="AlphaFoldDB" id="A0A512API0"/>
<feature type="chain" id="PRO_5022253394" evidence="2">
    <location>
        <begin position="35"/>
        <end position="383"/>
    </location>
</feature>
<protein>
    <submittedName>
        <fullName evidence="3">Porin</fullName>
    </submittedName>
</protein>
<proteinExistence type="inferred from homology"/>
<keyword evidence="4" id="KW-1185">Reference proteome</keyword>
<dbReference type="Gene3D" id="2.40.160.180">
    <property type="entry name" value="Carbohydrate-selective porin OprB"/>
    <property type="match status" value="1"/>
</dbReference>
<dbReference type="PANTHER" id="PTHR37944:SF1">
    <property type="entry name" value="PORIN B"/>
    <property type="match status" value="1"/>
</dbReference>
<dbReference type="InterPro" id="IPR038673">
    <property type="entry name" value="OprB_sf"/>
</dbReference>
<dbReference type="GO" id="GO:0008643">
    <property type="term" value="P:carbohydrate transport"/>
    <property type="evidence" value="ECO:0007669"/>
    <property type="project" value="InterPro"/>
</dbReference>
<dbReference type="EMBL" id="BJYR01000024">
    <property type="protein sequence ID" value="GEO01610.1"/>
    <property type="molecule type" value="Genomic_DNA"/>
</dbReference>
<evidence type="ECO:0000256" key="1">
    <source>
        <dbReference type="ARBA" id="ARBA00008769"/>
    </source>
</evidence>
<dbReference type="InterPro" id="IPR007049">
    <property type="entry name" value="Carb-sel_porin_OprB"/>
</dbReference>
<comment type="caution">
    <text evidence="3">The sequence shown here is derived from an EMBL/GenBank/DDBJ whole genome shotgun (WGS) entry which is preliminary data.</text>
</comment>
<evidence type="ECO:0000313" key="3">
    <source>
        <dbReference type="EMBL" id="GEO01610.1"/>
    </source>
</evidence>
<keyword evidence="2" id="KW-0732">Signal</keyword>
<reference evidence="3 4" key="1">
    <citation type="submission" date="2019-07" db="EMBL/GenBank/DDBJ databases">
        <title>Whole genome shotgun sequence of Novosphingobium sediminis NBRC 106119.</title>
        <authorList>
            <person name="Hosoyama A."/>
            <person name="Uohara A."/>
            <person name="Ohji S."/>
            <person name="Ichikawa N."/>
        </authorList>
    </citation>
    <scope>NUCLEOTIDE SEQUENCE [LARGE SCALE GENOMIC DNA]</scope>
    <source>
        <strain evidence="3 4">NBRC 106119</strain>
    </source>
</reference>
<evidence type="ECO:0000313" key="4">
    <source>
        <dbReference type="Proteomes" id="UP000321464"/>
    </source>
</evidence>
<dbReference type="GO" id="GO:0016020">
    <property type="term" value="C:membrane"/>
    <property type="evidence" value="ECO:0007669"/>
    <property type="project" value="InterPro"/>
</dbReference>
<organism evidence="3 4">
    <name type="scientific">Novosphingobium sediminis</name>
    <dbReference type="NCBI Taxonomy" id="707214"/>
    <lineage>
        <taxon>Bacteria</taxon>
        <taxon>Pseudomonadati</taxon>
        <taxon>Pseudomonadota</taxon>
        <taxon>Alphaproteobacteria</taxon>
        <taxon>Sphingomonadales</taxon>
        <taxon>Sphingomonadaceae</taxon>
        <taxon>Novosphingobium</taxon>
    </lineage>
</organism>